<name>A0ABN3EWC0_9ACTN</name>
<organism evidence="2 3">
    <name type="scientific">Kitasatospora cystarginea</name>
    <dbReference type="NCBI Taxonomy" id="58350"/>
    <lineage>
        <taxon>Bacteria</taxon>
        <taxon>Bacillati</taxon>
        <taxon>Actinomycetota</taxon>
        <taxon>Actinomycetes</taxon>
        <taxon>Kitasatosporales</taxon>
        <taxon>Streptomycetaceae</taxon>
        <taxon>Kitasatospora</taxon>
    </lineage>
</organism>
<evidence type="ECO:0000313" key="2">
    <source>
        <dbReference type="EMBL" id="GAA2274589.1"/>
    </source>
</evidence>
<accession>A0ABN3EWC0</accession>
<keyword evidence="3" id="KW-1185">Reference proteome</keyword>
<gene>
    <name evidence="2" type="ORF">GCM10010430_70740</name>
</gene>
<evidence type="ECO:0000256" key="1">
    <source>
        <dbReference type="SAM" id="MobiDB-lite"/>
    </source>
</evidence>
<dbReference type="EMBL" id="BAAATR010000050">
    <property type="protein sequence ID" value="GAA2274589.1"/>
    <property type="molecule type" value="Genomic_DNA"/>
</dbReference>
<dbReference type="Proteomes" id="UP001500305">
    <property type="component" value="Unassembled WGS sequence"/>
</dbReference>
<proteinExistence type="predicted"/>
<dbReference type="RefSeq" id="WP_344640670.1">
    <property type="nucleotide sequence ID" value="NZ_BAAATR010000050.1"/>
</dbReference>
<sequence length="149" mass="15567">MAAPPVGPLQPTPIADFTRALAQQADQLLTCGSEHNAAAELIEGVLGPGGVLAQLTTLTEAASAWCARLVTAPADDLSDLLAEAARDLGEIDRRLSDTPARFIGLAWHRHEAERQQAATTRAAPAHGRTARMTPPAVLPGTGPKPGRTR</sequence>
<evidence type="ECO:0000313" key="3">
    <source>
        <dbReference type="Proteomes" id="UP001500305"/>
    </source>
</evidence>
<reference evidence="2 3" key="1">
    <citation type="journal article" date="2019" name="Int. J. Syst. Evol. Microbiol.">
        <title>The Global Catalogue of Microorganisms (GCM) 10K type strain sequencing project: providing services to taxonomists for standard genome sequencing and annotation.</title>
        <authorList>
            <consortium name="The Broad Institute Genomics Platform"/>
            <consortium name="The Broad Institute Genome Sequencing Center for Infectious Disease"/>
            <person name="Wu L."/>
            <person name="Ma J."/>
        </authorList>
    </citation>
    <scope>NUCLEOTIDE SEQUENCE [LARGE SCALE GENOMIC DNA]</scope>
    <source>
        <strain evidence="2 3">JCM 7356</strain>
    </source>
</reference>
<comment type="caution">
    <text evidence="2">The sequence shown here is derived from an EMBL/GenBank/DDBJ whole genome shotgun (WGS) entry which is preliminary data.</text>
</comment>
<protein>
    <submittedName>
        <fullName evidence="2">Uncharacterized protein</fullName>
    </submittedName>
</protein>
<feature type="region of interest" description="Disordered" evidence="1">
    <location>
        <begin position="114"/>
        <end position="149"/>
    </location>
</feature>